<sequence length="96" mass="11120">MTDILHKLQSAIESQSAEKALLQEALLEIRELREQRDALEEILIVLARTKLPWDDEEDPAETLPHFKERYLNAMHEASRLLGLDVRSTITRTEPKT</sequence>
<dbReference type="Proteomes" id="UP000306416">
    <property type="component" value="Unassembled WGS sequence"/>
</dbReference>
<dbReference type="EMBL" id="SRSC01000002">
    <property type="protein sequence ID" value="TGU72528.1"/>
    <property type="molecule type" value="Genomic_DNA"/>
</dbReference>
<reference evidence="2 3" key="1">
    <citation type="submission" date="2019-04" db="EMBL/GenBank/DDBJ databases">
        <title>Geobacter oryzae sp. nov., ferric-reducing bacteria isolated from paddy soil.</title>
        <authorList>
            <person name="Xu Z."/>
            <person name="Masuda Y."/>
            <person name="Itoh H."/>
            <person name="Senoo K."/>
        </authorList>
    </citation>
    <scope>NUCLEOTIDE SEQUENCE [LARGE SCALE GENOMIC DNA]</scope>
    <source>
        <strain evidence="2 3">Red111</strain>
    </source>
</reference>
<keyword evidence="1" id="KW-0175">Coiled coil</keyword>
<proteinExistence type="predicted"/>
<comment type="caution">
    <text evidence="2">The sequence shown here is derived from an EMBL/GenBank/DDBJ whole genome shotgun (WGS) entry which is preliminary data.</text>
</comment>
<evidence type="ECO:0000313" key="2">
    <source>
        <dbReference type="EMBL" id="TGU72528.1"/>
    </source>
</evidence>
<protein>
    <submittedName>
        <fullName evidence="2">Uncharacterized protein</fullName>
    </submittedName>
</protein>
<name>A0A4S1CG33_9BACT</name>
<dbReference type="RefSeq" id="WP_135870004.1">
    <property type="nucleotide sequence ID" value="NZ_SRSC01000002.1"/>
</dbReference>
<keyword evidence="3" id="KW-1185">Reference proteome</keyword>
<evidence type="ECO:0000256" key="1">
    <source>
        <dbReference type="SAM" id="Coils"/>
    </source>
</evidence>
<organism evidence="2 3">
    <name type="scientific">Geomonas terrae</name>
    <dbReference type="NCBI Taxonomy" id="2562681"/>
    <lineage>
        <taxon>Bacteria</taxon>
        <taxon>Pseudomonadati</taxon>
        <taxon>Thermodesulfobacteriota</taxon>
        <taxon>Desulfuromonadia</taxon>
        <taxon>Geobacterales</taxon>
        <taxon>Geobacteraceae</taxon>
        <taxon>Geomonas</taxon>
    </lineage>
</organism>
<feature type="coiled-coil region" evidence="1">
    <location>
        <begin position="5"/>
        <end position="49"/>
    </location>
</feature>
<accession>A0A4S1CG33</accession>
<gene>
    <name evidence="2" type="ORF">E4633_09500</name>
</gene>
<dbReference type="AlphaFoldDB" id="A0A4S1CG33"/>
<evidence type="ECO:0000313" key="3">
    <source>
        <dbReference type="Proteomes" id="UP000306416"/>
    </source>
</evidence>